<evidence type="ECO:0000256" key="1">
    <source>
        <dbReference type="SAM" id="MobiDB-lite"/>
    </source>
</evidence>
<accession>L7FFM0</accession>
<dbReference type="RefSeq" id="WP_006375254.1">
    <property type="nucleotide sequence ID" value="NZ_AEJB01000142.1"/>
</dbReference>
<proteinExistence type="predicted"/>
<evidence type="ECO:0000313" key="2">
    <source>
        <dbReference type="EMBL" id="ELP69485.1"/>
    </source>
</evidence>
<feature type="region of interest" description="Disordered" evidence="1">
    <location>
        <begin position="1"/>
        <end position="52"/>
    </location>
</feature>
<evidence type="ECO:0000313" key="3">
    <source>
        <dbReference type="Proteomes" id="UP000010931"/>
    </source>
</evidence>
<reference evidence="2 3" key="1">
    <citation type="journal article" date="2011" name="Plasmid">
        <title>Streptomyces turgidiscabies Car8 contains a modular pathogenicity island that shares virulence genes with other actinobacterial plant pathogens.</title>
        <authorList>
            <person name="Huguet-Tapia J.C."/>
            <person name="Badger J.H."/>
            <person name="Loria R."/>
            <person name="Pettis G.S."/>
        </authorList>
    </citation>
    <scope>NUCLEOTIDE SEQUENCE [LARGE SCALE GENOMIC DNA]</scope>
    <source>
        <strain evidence="2 3">Car8</strain>
    </source>
</reference>
<name>L7FFM0_STRT8</name>
<sequence>MDVGKGGSGSPPRPAPKRRHGLPERLPDLHRRPGRASPALTRPASLADKTEGLDQREQLLKLRAETRLAGEKYMASLRDSKLLVPGFNDEERTQELGVMHHVYMHMMMQSCLKPLSRGVNANSIIQAVGMVMTMRMLAPDFKKEMDSYLQPLKDKIQERIDTRTRGMIASAESGIAHRQRIFKDVPSDARRERLIGSTDPRDHLTKKWRKRFDAMQHRERGHREMFTP</sequence>
<protein>
    <submittedName>
        <fullName evidence="2">Uncharacterized protein</fullName>
    </submittedName>
</protein>
<keyword evidence="3" id="KW-1185">Reference proteome</keyword>
<feature type="compositionally biased region" description="Basic and acidic residues" evidence="1">
    <location>
        <begin position="21"/>
        <end position="31"/>
    </location>
</feature>
<dbReference type="EMBL" id="AEJB01000142">
    <property type="protein sequence ID" value="ELP69485.1"/>
    <property type="molecule type" value="Genomic_DNA"/>
</dbReference>
<feature type="non-terminal residue" evidence="2">
    <location>
        <position position="228"/>
    </location>
</feature>
<organism evidence="2 3">
    <name type="scientific">Streptomyces turgidiscabies (strain Car8)</name>
    <dbReference type="NCBI Taxonomy" id="698760"/>
    <lineage>
        <taxon>Bacteria</taxon>
        <taxon>Bacillati</taxon>
        <taxon>Actinomycetota</taxon>
        <taxon>Actinomycetes</taxon>
        <taxon>Kitasatosporales</taxon>
        <taxon>Streptomycetaceae</taxon>
        <taxon>Streptomyces</taxon>
    </lineage>
</organism>
<dbReference type="AlphaFoldDB" id="L7FFM0"/>
<dbReference type="Proteomes" id="UP000010931">
    <property type="component" value="Unassembled WGS sequence"/>
</dbReference>
<gene>
    <name evidence="2" type="ORF">STRTUCAR8_06678</name>
</gene>
<comment type="caution">
    <text evidence="2">The sequence shown here is derived from an EMBL/GenBank/DDBJ whole genome shotgun (WGS) entry which is preliminary data.</text>
</comment>